<dbReference type="AlphaFoldDB" id="A0YDV2"/>
<dbReference type="Pfam" id="PF14341">
    <property type="entry name" value="PilX_N"/>
    <property type="match status" value="1"/>
</dbReference>
<name>A0YDV2_9GAMM</name>
<evidence type="ECO:0000259" key="2">
    <source>
        <dbReference type="Pfam" id="PF14341"/>
    </source>
</evidence>
<dbReference type="EMBL" id="AAVT01000005">
    <property type="protein sequence ID" value="EAW30986.1"/>
    <property type="molecule type" value="Genomic_DNA"/>
</dbReference>
<dbReference type="InterPro" id="IPR025746">
    <property type="entry name" value="PilX_N_dom"/>
</dbReference>
<sequence>MKFQKQRGVVLIVCLVILAVVTLLGVSAIESSGMEMKMATNTQERQLAFNAAETTLRQVERTIETVGFSRVELQAGCVGSSCFNATCANGLCFVGQWDALDTQDQCLRYTTSSPPTVKVWEDPALDVWETSSRHDTVAIDGNGNDGRYIIEFLCFIEPLGGTGFVAADGGDVLYRITAMGTSNSGRSEVVLQSTYRAPTP</sequence>
<feature type="domain" description="Type 4 fimbrial biogenesis protein PilX N-terminal" evidence="2">
    <location>
        <begin position="7"/>
        <end position="56"/>
    </location>
</feature>
<evidence type="ECO:0000313" key="4">
    <source>
        <dbReference type="Proteomes" id="UP000004931"/>
    </source>
</evidence>
<dbReference type="eggNOG" id="COG4726">
    <property type="taxonomic scope" value="Bacteria"/>
</dbReference>
<evidence type="ECO:0000313" key="3">
    <source>
        <dbReference type="EMBL" id="EAW30986.1"/>
    </source>
</evidence>
<keyword evidence="4" id="KW-1185">Reference proteome</keyword>
<dbReference type="STRING" id="247633.GP2143_10327"/>
<evidence type="ECO:0000259" key="1">
    <source>
        <dbReference type="Pfam" id="PF13681"/>
    </source>
</evidence>
<organism evidence="3 4">
    <name type="scientific">marine gamma proteobacterium HTCC2143</name>
    <dbReference type="NCBI Taxonomy" id="247633"/>
    <lineage>
        <taxon>Bacteria</taxon>
        <taxon>Pseudomonadati</taxon>
        <taxon>Pseudomonadota</taxon>
        <taxon>Gammaproteobacteria</taxon>
        <taxon>Cellvibrionales</taxon>
        <taxon>Spongiibacteraceae</taxon>
        <taxon>BD1-7 clade</taxon>
    </lineage>
</organism>
<feature type="domain" description="PilX/PilW C-terminal" evidence="1">
    <location>
        <begin position="113"/>
        <end position="196"/>
    </location>
</feature>
<evidence type="ECO:0008006" key="5">
    <source>
        <dbReference type="Google" id="ProtNLM"/>
    </source>
</evidence>
<dbReference type="Proteomes" id="UP000004931">
    <property type="component" value="Unassembled WGS sequence"/>
</dbReference>
<comment type="caution">
    <text evidence="3">The sequence shown here is derived from an EMBL/GenBank/DDBJ whole genome shotgun (WGS) entry which is preliminary data.</text>
</comment>
<accession>A0YDV2</accession>
<dbReference type="Pfam" id="PF13681">
    <property type="entry name" value="PilX"/>
    <property type="match status" value="1"/>
</dbReference>
<proteinExistence type="predicted"/>
<dbReference type="OrthoDB" id="6199375at2"/>
<reference evidence="3 4" key="1">
    <citation type="journal article" date="2010" name="J. Bacteriol.">
        <title>Genome sequence of the oligotrophic marine Gammaproteobacterium HTCC2143, isolated from the Oregon Coast.</title>
        <authorList>
            <person name="Oh H.M."/>
            <person name="Kang I."/>
            <person name="Ferriera S."/>
            <person name="Giovannoni S.J."/>
            <person name="Cho J.C."/>
        </authorList>
    </citation>
    <scope>NUCLEOTIDE SEQUENCE [LARGE SCALE GENOMIC DNA]</scope>
    <source>
        <strain evidence="3 4">HTCC2143</strain>
    </source>
</reference>
<gene>
    <name evidence="3" type="ORF">GP2143_10327</name>
</gene>
<dbReference type="InterPro" id="IPR025205">
    <property type="entry name" value="PilX/PilW_C"/>
</dbReference>
<protein>
    <recommendedName>
        <fullName evidence="5">Type IV pilus assembly protein PilX</fullName>
    </recommendedName>
</protein>